<organism evidence="1 2">
    <name type="scientific">Tanacetum coccineum</name>
    <dbReference type="NCBI Taxonomy" id="301880"/>
    <lineage>
        <taxon>Eukaryota</taxon>
        <taxon>Viridiplantae</taxon>
        <taxon>Streptophyta</taxon>
        <taxon>Embryophyta</taxon>
        <taxon>Tracheophyta</taxon>
        <taxon>Spermatophyta</taxon>
        <taxon>Magnoliopsida</taxon>
        <taxon>eudicotyledons</taxon>
        <taxon>Gunneridae</taxon>
        <taxon>Pentapetalae</taxon>
        <taxon>asterids</taxon>
        <taxon>campanulids</taxon>
        <taxon>Asterales</taxon>
        <taxon>Asteraceae</taxon>
        <taxon>Asteroideae</taxon>
        <taxon>Anthemideae</taxon>
        <taxon>Anthemidinae</taxon>
        <taxon>Tanacetum</taxon>
    </lineage>
</organism>
<reference evidence="1" key="2">
    <citation type="submission" date="2022-01" db="EMBL/GenBank/DDBJ databases">
        <authorList>
            <person name="Yamashiro T."/>
            <person name="Shiraishi A."/>
            <person name="Satake H."/>
            <person name="Nakayama K."/>
        </authorList>
    </citation>
    <scope>NUCLEOTIDE SEQUENCE</scope>
</reference>
<protein>
    <submittedName>
        <fullName evidence="1">Uncharacterized protein</fullName>
    </submittedName>
</protein>
<evidence type="ECO:0000313" key="1">
    <source>
        <dbReference type="EMBL" id="GJT09320.1"/>
    </source>
</evidence>
<accession>A0ABQ5B397</accession>
<keyword evidence="2" id="KW-1185">Reference proteome</keyword>
<dbReference type="Proteomes" id="UP001151760">
    <property type="component" value="Unassembled WGS sequence"/>
</dbReference>
<comment type="caution">
    <text evidence="1">The sequence shown here is derived from an EMBL/GenBank/DDBJ whole genome shotgun (WGS) entry which is preliminary data.</text>
</comment>
<name>A0ABQ5B397_9ASTR</name>
<proteinExistence type="predicted"/>
<dbReference type="EMBL" id="BQNB010012898">
    <property type="protein sequence ID" value="GJT09320.1"/>
    <property type="molecule type" value="Genomic_DNA"/>
</dbReference>
<reference evidence="1" key="1">
    <citation type="journal article" date="2022" name="Int. J. Mol. Sci.">
        <title>Draft Genome of Tanacetum Coccineum: Genomic Comparison of Closely Related Tanacetum-Family Plants.</title>
        <authorList>
            <person name="Yamashiro T."/>
            <person name="Shiraishi A."/>
            <person name="Nakayama K."/>
            <person name="Satake H."/>
        </authorList>
    </citation>
    <scope>NUCLEOTIDE SEQUENCE</scope>
</reference>
<sequence>MPKRMTRLEEEVHGLRESLGDQRAVLDAMNRDFYRLTTWTVGRLSQLLDASGMTYTSYSDYQIPYQRRTRRRIDGANTFAKRNTFWSLNQEISRYCSDNLYVVSIKEDTAYLCLHFTKNYEELKSNTPYPEDSIRCIEDYLKILEDIERGPYSKKPPIRREGVSLEEGGEYCGFDSIEEEVVPKVDDVSLVGGVFEGAFGGDGDEDFVVGEGMVVLSSSLVRPTKSCLGEMMVSLIFLERLEDEA</sequence>
<gene>
    <name evidence="1" type="ORF">Tco_0856362</name>
</gene>
<evidence type="ECO:0000313" key="2">
    <source>
        <dbReference type="Proteomes" id="UP001151760"/>
    </source>
</evidence>